<comment type="subcellular location">
    <subcellularLocation>
        <location evidence="1">Membrane</location>
        <topology evidence="1">Single-pass type IV membrane protein</topology>
    </subcellularLocation>
</comment>
<dbReference type="SUPFAM" id="SSF47661">
    <property type="entry name" value="t-snare proteins"/>
    <property type="match status" value="1"/>
</dbReference>
<dbReference type="GO" id="GO:0005886">
    <property type="term" value="C:plasma membrane"/>
    <property type="evidence" value="ECO:0007669"/>
    <property type="project" value="TreeGrafter"/>
</dbReference>
<reference evidence="8 9" key="1">
    <citation type="submission" date="2016-08" db="EMBL/GenBank/DDBJ databases">
        <title>A Parts List for Fungal Cellulosomes Revealed by Comparative Genomics.</title>
        <authorList>
            <consortium name="DOE Joint Genome Institute"/>
            <person name="Haitjema C.H."/>
            <person name="Gilmore S.P."/>
            <person name="Henske J.K."/>
            <person name="Solomon K.V."/>
            <person name="De Groot R."/>
            <person name="Kuo A."/>
            <person name="Mondo S.J."/>
            <person name="Salamov A.A."/>
            <person name="Labutti K."/>
            <person name="Zhao Z."/>
            <person name="Chiniquy J."/>
            <person name="Barry K."/>
            <person name="Brewer H.M."/>
            <person name="Purvine S.O."/>
            <person name="Wright A.T."/>
            <person name="Boxma B."/>
            <person name="Van Alen T."/>
            <person name="Hackstein J.H."/>
            <person name="Baker S.E."/>
            <person name="Grigoriev I.V."/>
            <person name="O'Malley M.A."/>
        </authorList>
    </citation>
    <scope>NUCLEOTIDE SEQUENCE [LARGE SCALE GENOMIC DNA]</scope>
    <source>
        <strain evidence="8 9">G1</strain>
    </source>
</reference>
<evidence type="ECO:0000256" key="1">
    <source>
        <dbReference type="ARBA" id="ARBA00004211"/>
    </source>
</evidence>
<evidence type="ECO:0000256" key="3">
    <source>
        <dbReference type="ARBA" id="ARBA00022692"/>
    </source>
</evidence>
<dbReference type="Gene3D" id="1.20.5.110">
    <property type="match status" value="1"/>
</dbReference>
<keyword evidence="5" id="KW-0472">Membrane</keyword>
<dbReference type="InterPro" id="IPR000727">
    <property type="entry name" value="T_SNARE_dom"/>
</dbReference>
<dbReference type="SMART" id="SM00397">
    <property type="entry name" value="t_SNARE"/>
    <property type="match status" value="1"/>
</dbReference>
<sequence length="275" mass="32603">MAIRDRLLELEYIDEGSSQTLYEVEMDDKEKNCDTIFFDKINQLKANLYECYKNINIIKNLQKKVLINMYKENEIAKTNSMIDNMINTTNSKVQFIINEIKGLDYEPSRMKLSESEFLMRKSQQKIMMHKVKEFIKEFTLIQQDYEQKIQERIIRQYNIVNPDENVQSNNNIDRHTQVFANELLSSSLNNKKRKHNEAKTIYQNMKAIERSLSDLFMLSKEIQIYLESQNEKISDVQIKVNEAETNVESGNEQLTTAIEKGKSIRKVFKYFLYVV</sequence>
<dbReference type="GO" id="GO:0005484">
    <property type="term" value="F:SNAP receptor activity"/>
    <property type="evidence" value="ECO:0007669"/>
    <property type="project" value="TreeGrafter"/>
</dbReference>
<dbReference type="Proteomes" id="UP000193920">
    <property type="component" value="Unassembled WGS sequence"/>
</dbReference>
<dbReference type="AlphaFoldDB" id="A0A1Y2AKC7"/>
<keyword evidence="6" id="KW-0175">Coiled coil</keyword>
<dbReference type="GO" id="GO:0000149">
    <property type="term" value="F:SNARE binding"/>
    <property type="evidence" value="ECO:0007669"/>
    <property type="project" value="TreeGrafter"/>
</dbReference>
<dbReference type="InterPro" id="IPR045242">
    <property type="entry name" value="Syntaxin"/>
</dbReference>
<evidence type="ECO:0000259" key="7">
    <source>
        <dbReference type="PROSITE" id="PS50192"/>
    </source>
</evidence>
<evidence type="ECO:0000256" key="5">
    <source>
        <dbReference type="ARBA" id="ARBA00023136"/>
    </source>
</evidence>
<dbReference type="GO" id="GO:0006906">
    <property type="term" value="P:vesicle fusion"/>
    <property type="evidence" value="ECO:0007669"/>
    <property type="project" value="TreeGrafter"/>
</dbReference>
<comment type="similarity">
    <text evidence="2">Belongs to the syntaxin family.</text>
</comment>
<dbReference type="Gene3D" id="1.20.58.70">
    <property type="match status" value="1"/>
</dbReference>
<gene>
    <name evidence="8" type="ORF">LY90DRAFT_675635</name>
</gene>
<dbReference type="Pfam" id="PF00804">
    <property type="entry name" value="Syntaxin"/>
    <property type="match status" value="1"/>
</dbReference>
<keyword evidence="9" id="KW-1185">Reference proteome</keyword>
<dbReference type="GO" id="GO:0048278">
    <property type="term" value="P:vesicle docking"/>
    <property type="evidence" value="ECO:0007669"/>
    <property type="project" value="TreeGrafter"/>
</dbReference>
<dbReference type="PANTHER" id="PTHR19957">
    <property type="entry name" value="SYNTAXIN"/>
    <property type="match status" value="1"/>
</dbReference>
<feature type="domain" description="T-SNARE coiled-coil homology" evidence="7">
    <location>
        <begin position="195"/>
        <end position="257"/>
    </location>
</feature>
<keyword evidence="4" id="KW-1133">Transmembrane helix</keyword>
<dbReference type="GO" id="GO:0006887">
    <property type="term" value="P:exocytosis"/>
    <property type="evidence" value="ECO:0007669"/>
    <property type="project" value="TreeGrafter"/>
</dbReference>
<accession>A0A1Y2AKC7</accession>
<evidence type="ECO:0000256" key="2">
    <source>
        <dbReference type="ARBA" id="ARBA00009063"/>
    </source>
</evidence>
<evidence type="ECO:0000313" key="8">
    <source>
        <dbReference type="EMBL" id="ORY23009.1"/>
    </source>
</evidence>
<dbReference type="GO" id="GO:0012505">
    <property type="term" value="C:endomembrane system"/>
    <property type="evidence" value="ECO:0007669"/>
    <property type="project" value="TreeGrafter"/>
</dbReference>
<evidence type="ECO:0000256" key="6">
    <source>
        <dbReference type="SAM" id="Coils"/>
    </source>
</evidence>
<feature type="non-terminal residue" evidence="8">
    <location>
        <position position="275"/>
    </location>
</feature>
<dbReference type="PANTHER" id="PTHR19957:SF307">
    <property type="entry name" value="PROTEIN SSO1-RELATED"/>
    <property type="match status" value="1"/>
</dbReference>
<comment type="caution">
    <text evidence="8">The sequence shown here is derived from an EMBL/GenBank/DDBJ whole genome shotgun (WGS) entry which is preliminary data.</text>
</comment>
<dbReference type="GO" id="GO:0006886">
    <property type="term" value="P:intracellular protein transport"/>
    <property type="evidence" value="ECO:0007669"/>
    <property type="project" value="TreeGrafter"/>
</dbReference>
<name>A0A1Y2AKC7_9FUNG</name>
<dbReference type="GO" id="GO:0031201">
    <property type="term" value="C:SNARE complex"/>
    <property type="evidence" value="ECO:0007669"/>
    <property type="project" value="TreeGrafter"/>
</dbReference>
<dbReference type="InterPro" id="IPR006011">
    <property type="entry name" value="Syntaxin_N"/>
</dbReference>
<dbReference type="STRING" id="1754190.A0A1Y2AKC7"/>
<keyword evidence="3" id="KW-0812">Transmembrane</keyword>
<dbReference type="EMBL" id="MCOG01000239">
    <property type="protein sequence ID" value="ORY23009.1"/>
    <property type="molecule type" value="Genomic_DNA"/>
</dbReference>
<organism evidence="8 9">
    <name type="scientific">Neocallimastix californiae</name>
    <dbReference type="NCBI Taxonomy" id="1754190"/>
    <lineage>
        <taxon>Eukaryota</taxon>
        <taxon>Fungi</taxon>
        <taxon>Fungi incertae sedis</taxon>
        <taxon>Chytridiomycota</taxon>
        <taxon>Chytridiomycota incertae sedis</taxon>
        <taxon>Neocallimastigomycetes</taxon>
        <taxon>Neocallimastigales</taxon>
        <taxon>Neocallimastigaceae</taxon>
        <taxon>Neocallimastix</taxon>
    </lineage>
</organism>
<protein>
    <submittedName>
        <fullName evidence="8">t-SNARE</fullName>
    </submittedName>
</protein>
<dbReference type="PROSITE" id="PS50192">
    <property type="entry name" value="T_SNARE"/>
    <property type="match status" value="1"/>
</dbReference>
<proteinExistence type="inferred from homology"/>
<evidence type="ECO:0000313" key="9">
    <source>
        <dbReference type="Proteomes" id="UP000193920"/>
    </source>
</evidence>
<evidence type="ECO:0000256" key="4">
    <source>
        <dbReference type="ARBA" id="ARBA00022989"/>
    </source>
</evidence>
<feature type="coiled-coil region" evidence="6">
    <location>
        <begin position="226"/>
        <end position="260"/>
    </location>
</feature>
<dbReference type="InterPro" id="IPR010989">
    <property type="entry name" value="SNARE"/>
</dbReference>
<dbReference type="OrthoDB" id="10255013at2759"/>